<feature type="domain" description="Methyltransferase" evidence="1">
    <location>
        <begin position="67"/>
        <end position="169"/>
    </location>
</feature>
<organism evidence="2 3">
    <name type="scientific">Desulfonauticus submarinus</name>
    <dbReference type="NCBI Taxonomy" id="206665"/>
    <lineage>
        <taxon>Bacteria</taxon>
        <taxon>Pseudomonadati</taxon>
        <taxon>Thermodesulfobacteriota</taxon>
        <taxon>Desulfovibrionia</taxon>
        <taxon>Desulfovibrionales</taxon>
        <taxon>Desulfonauticaceae</taxon>
        <taxon>Desulfonauticus</taxon>
    </lineage>
</organism>
<proteinExistence type="predicted"/>
<keyword evidence="2" id="KW-0489">Methyltransferase</keyword>
<dbReference type="InterPro" id="IPR019410">
    <property type="entry name" value="Methyltransf_16"/>
</dbReference>
<dbReference type="PANTHER" id="PTHR14614">
    <property type="entry name" value="HEPATOCELLULAR CARCINOMA-ASSOCIATED ANTIGEN"/>
    <property type="match status" value="1"/>
</dbReference>
<dbReference type="Proteomes" id="UP000199602">
    <property type="component" value="Unassembled WGS sequence"/>
</dbReference>
<evidence type="ECO:0000313" key="2">
    <source>
        <dbReference type="EMBL" id="SDN51886.1"/>
    </source>
</evidence>
<dbReference type="CDD" id="cd02440">
    <property type="entry name" value="AdoMet_MTases"/>
    <property type="match status" value="1"/>
</dbReference>
<dbReference type="AlphaFoldDB" id="A0A1H0C1Z2"/>
<dbReference type="InterPro" id="IPR029063">
    <property type="entry name" value="SAM-dependent_MTases_sf"/>
</dbReference>
<dbReference type="STRING" id="206665.SAMN04488516_102374"/>
<evidence type="ECO:0000313" key="3">
    <source>
        <dbReference type="Proteomes" id="UP000199602"/>
    </source>
</evidence>
<keyword evidence="3" id="KW-1185">Reference proteome</keyword>
<dbReference type="GO" id="GO:0032259">
    <property type="term" value="P:methylation"/>
    <property type="evidence" value="ECO:0007669"/>
    <property type="project" value="UniProtKB-KW"/>
</dbReference>
<keyword evidence="2" id="KW-0808">Transferase</keyword>
<protein>
    <submittedName>
        <fullName evidence="2">Methyltransferase domain-containing protein</fullName>
    </submittedName>
</protein>
<reference evidence="2 3" key="1">
    <citation type="submission" date="2016-10" db="EMBL/GenBank/DDBJ databases">
        <authorList>
            <person name="de Groot N.N."/>
        </authorList>
    </citation>
    <scope>NUCLEOTIDE SEQUENCE [LARGE SCALE GENOMIC DNA]</scope>
    <source>
        <strain evidence="2 3">DSM 15269</strain>
    </source>
</reference>
<dbReference type="EMBL" id="FNIN01000002">
    <property type="protein sequence ID" value="SDN51886.1"/>
    <property type="molecule type" value="Genomic_DNA"/>
</dbReference>
<dbReference type="OrthoDB" id="264333at2"/>
<dbReference type="SUPFAM" id="SSF53335">
    <property type="entry name" value="S-adenosyl-L-methionine-dependent methyltransferases"/>
    <property type="match status" value="1"/>
</dbReference>
<dbReference type="InterPro" id="IPR025714">
    <property type="entry name" value="Methyltranfer_dom"/>
</dbReference>
<dbReference type="GO" id="GO:0008168">
    <property type="term" value="F:methyltransferase activity"/>
    <property type="evidence" value="ECO:0007669"/>
    <property type="project" value="UniProtKB-KW"/>
</dbReference>
<evidence type="ECO:0000259" key="1">
    <source>
        <dbReference type="Pfam" id="PF13847"/>
    </source>
</evidence>
<gene>
    <name evidence="2" type="ORF">SAMN04488516_102374</name>
</gene>
<dbReference type="Pfam" id="PF13847">
    <property type="entry name" value="Methyltransf_31"/>
    <property type="match status" value="1"/>
</dbReference>
<accession>A0A1H0C1Z2</accession>
<dbReference type="Gene3D" id="3.40.50.150">
    <property type="entry name" value="Vaccinia Virus protein VP39"/>
    <property type="match status" value="1"/>
</dbReference>
<sequence length="209" mass="24278">MTKILNIDINFCKWTFFRPTDLESYWNRIGEDEVDNIPYWLEIWPAAKLLAELVDNNKERFKNKLGLEVGCGLGLVSMVAAKIGSKMVSFDCEYEALYFAKMSQKYNQVRNLLFLTMDWLQPSLKANSVDFILASDVLYEKCFFEPINSLFSQILKPGGFIWLSNPRRDVSLESIPFLETKGWKVQKIASQKISLQDQDPIVEVWQLEQ</sequence>
<dbReference type="RefSeq" id="WP_092063903.1">
    <property type="nucleotide sequence ID" value="NZ_FNIN01000002.1"/>
</dbReference>
<name>A0A1H0C1Z2_9BACT</name>